<feature type="DNA-binding region" description="H-T-H motif" evidence="4">
    <location>
        <begin position="44"/>
        <end position="63"/>
    </location>
</feature>
<keyword evidence="2 4" id="KW-0238">DNA-binding</keyword>
<dbReference type="Pfam" id="PF00440">
    <property type="entry name" value="TetR_N"/>
    <property type="match status" value="1"/>
</dbReference>
<dbReference type="InterPro" id="IPR023772">
    <property type="entry name" value="DNA-bd_HTH_TetR-type_CS"/>
</dbReference>
<keyword evidence="8" id="KW-1185">Reference proteome</keyword>
<evidence type="ECO:0000256" key="5">
    <source>
        <dbReference type="SAM" id="MobiDB-lite"/>
    </source>
</evidence>
<dbReference type="PROSITE" id="PS01081">
    <property type="entry name" value="HTH_TETR_1"/>
    <property type="match status" value="1"/>
</dbReference>
<dbReference type="Gene3D" id="1.10.357.10">
    <property type="entry name" value="Tetracycline Repressor, domain 2"/>
    <property type="match status" value="1"/>
</dbReference>
<proteinExistence type="predicted"/>
<feature type="domain" description="HTH tetR-type" evidence="6">
    <location>
        <begin position="21"/>
        <end position="81"/>
    </location>
</feature>
<evidence type="ECO:0000256" key="1">
    <source>
        <dbReference type="ARBA" id="ARBA00023015"/>
    </source>
</evidence>
<sequence>MTSQPPDGTRAARRSQAQRRETTREALLEAGRTLFAERGVDGVSAEELVTAAGVTRGALYHHFANKQDLFRAVYERMEADLRDELVGRLDTVEDPIVALVGAVGWFLDICERPEVRRIGLVEAPAVLGWQTWREIENAYALGVIVDRLEAAGQAGVALPAPASVLAPLLFASVIEAALTIAAADDPAAARAAVEPALAGMAARTMGLT</sequence>
<gene>
    <name evidence="7" type="ORF">LQ327_18985</name>
</gene>
<keyword evidence="1" id="KW-0805">Transcription regulation</keyword>
<organism evidence="7 8">
    <name type="scientific">Actinomycetospora endophytica</name>
    <dbReference type="NCBI Taxonomy" id="2291215"/>
    <lineage>
        <taxon>Bacteria</taxon>
        <taxon>Bacillati</taxon>
        <taxon>Actinomycetota</taxon>
        <taxon>Actinomycetes</taxon>
        <taxon>Pseudonocardiales</taxon>
        <taxon>Pseudonocardiaceae</taxon>
        <taxon>Actinomycetospora</taxon>
    </lineage>
</organism>
<reference evidence="7 8" key="1">
    <citation type="submission" date="2021-11" db="EMBL/GenBank/DDBJ databases">
        <title>Draft genome sequence of Actinomycetospora sp. SF1 isolated from the rhizosphere soil.</title>
        <authorList>
            <person name="Duangmal K."/>
            <person name="Chantavorakit T."/>
        </authorList>
    </citation>
    <scope>NUCLEOTIDE SEQUENCE [LARGE SCALE GENOMIC DNA]</scope>
    <source>
        <strain evidence="7 8">TBRC 5722</strain>
    </source>
</reference>
<evidence type="ECO:0000256" key="3">
    <source>
        <dbReference type="ARBA" id="ARBA00023163"/>
    </source>
</evidence>
<evidence type="ECO:0000256" key="2">
    <source>
        <dbReference type="ARBA" id="ARBA00023125"/>
    </source>
</evidence>
<dbReference type="PROSITE" id="PS50977">
    <property type="entry name" value="HTH_TETR_2"/>
    <property type="match status" value="1"/>
</dbReference>
<dbReference type="PRINTS" id="PR00455">
    <property type="entry name" value="HTHTETR"/>
</dbReference>
<protein>
    <submittedName>
        <fullName evidence="7">TetR/AcrR family transcriptional regulator</fullName>
    </submittedName>
</protein>
<keyword evidence="3" id="KW-0804">Transcription</keyword>
<evidence type="ECO:0000256" key="4">
    <source>
        <dbReference type="PROSITE-ProRule" id="PRU00335"/>
    </source>
</evidence>
<dbReference type="Pfam" id="PF21351">
    <property type="entry name" value="TetR_C_41"/>
    <property type="match status" value="1"/>
</dbReference>
<dbReference type="InterPro" id="IPR050109">
    <property type="entry name" value="HTH-type_TetR-like_transc_reg"/>
</dbReference>
<dbReference type="Proteomes" id="UP001199469">
    <property type="component" value="Unassembled WGS sequence"/>
</dbReference>
<dbReference type="InterPro" id="IPR001647">
    <property type="entry name" value="HTH_TetR"/>
</dbReference>
<dbReference type="PANTHER" id="PTHR30055:SF234">
    <property type="entry name" value="HTH-TYPE TRANSCRIPTIONAL REGULATOR BETI"/>
    <property type="match status" value="1"/>
</dbReference>
<evidence type="ECO:0000259" key="6">
    <source>
        <dbReference type="PROSITE" id="PS50977"/>
    </source>
</evidence>
<dbReference type="EMBL" id="JAJNDB010000004">
    <property type="protein sequence ID" value="MCD2195460.1"/>
    <property type="molecule type" value="Genomic_DNA"/>
</dbReference>
<evidence type="ECO:0000313" key="7">
    <source>
        <dbReference type="EMBL" id="MCD2195460.1"/>
    </source>
</evidence>
<name>A0ABS8PB12_9PSEU</name>
<dbReference type="InterPro" id="IPR009057">
    <property type="entry name" value="Homeodomain-like_sf"/>
</dbReference>
<dbReference type="PANTHER" id="PTHR30055">
    <property type="entry name" value="HTH-TYPE TRANSCRIPTIONAL REGULATOR RUTR"/>
    <property type="match status" value="1"/>
</dbReference>
<comment type="caution">
    <text evidence="7">The sequence shown here is derived from an EMBL/GenBank/DDBJ whole genome shotgun (WGS) entry which is preliminary data.</text>
</comment>
<dbReference type="InterPro" id="IPR049484">
    <property type="entry name" value="Rv0078-like_C"/>
</dbReference>
<evidence type="ECO:0000313" key="8">
    <source>
        <dbReference type="Proteomes" id="UP001199469"/>
    </source>
</evidence>
<dbReference type="SUPFAM" id="SSF46689">
    <property type="entry name" value="Homeodomain-like"/>
    <property type="match status" value="1"/>
</dbReference>
<feature type="region of interest" description="Disordered" evidence="5">
    <location>
        <begin position="1"/>
        <end position="21"/>
    </location>
</feature>
<dbReference type="RefSeq" id="WP_230736589.1">
    <property type="nucleotide sequence ID" value="NZ_JAJNDB010000004.1"/>
</dbReference>
<accession>A0ABS8PB12</accession>